<dbReference type="InterPro" id="IPR053140">
    <property type="entry name" value="GDSL_Rv0518-like"/>
</dbReference>
<dbReference type="Proteomes" id="UP000467327">
    <property type="component" value="Chromosome"/>
</dbReference>
<accession>A0AAD1HI37</accession>
<feature type="transmembrane region" description="Helical" evidence="1">
    <location>
        <begin position="29"/>
        <end position="49"/>
    </location>
</feature>
<dbReference type="InterPro" id="IPR054624">
    <property type="entry name" value="GDSL_Rv0518"/>
</dbReference>
<feature type="domain" description="SGNH hydrolase-type esterase" evidence="2">
    <location>
        <begin position="70"/>
        <end position="240"/>
    </location>
</feature>
<dbReference type="KEGG" id="maic:MAIC_01270"/>
<dbReference type="NCBIfam" id="NF045548">
    <property type="entry name" value="GDSL_lipase"/>
    <property type="match status" value="1"/>
</dbReference>
<sequence>MCDNTFGGSRLPASGMRFSGVSLIRKEGLVRVITTGLSAVAVLAAIVGYTRPAVTYELANRGSGFSRIAVIGDSYTTGTDEGGQGPQSWTSRAWLLLAGQGARIDADVAAEGGAGYGIRGNHGSLFEDLTVRAVDRDDSLVVFFGSRNDQPADMQKYPVLVGETLQIARRAAPKAKVLVIGPPWPTADPPGEVLAQRDILRAQAKAVGAVFIDPLAEGWFVGHPELIGPDGVHPTDAGHAYMAEKIAPLIRSQLAIPL</sequence>
<dbReference type="CDD" id="cd00229">
    <property type="entry name" value="SGNH_hydrolase"/>
    <property type="match status" value="1"/>
</dbReference>
<name>A0AAD1HI37_9MYCO</name>
<dbReference type="InterPro" id="IPR036514">
    <property type="entry name" value="SGNH_hydro_sf"/>
</dbReference>
<evidence type="ECO:0000259" key="2">
    <source>
        <dbReference type="Pfam" id="PF13472"/>
    </source>
</evidence>
<dbReference type="EMBL" id="AP022561">
    <property type="protein sequence ID" value="BBX05324.1"/>
    <property type="molecule type" value="Genomic_DNA"/>
</dbReference>
<keyword evidence="1" id="KW-0812">Transmembrane</keyword>
<dbReference type="Pfam" id="PF13472">
    <property type="entry name" value="Lipase_GDSL_2"/>
    <property type="match status" value="1"/>
</dbReference>
<gene>
    <name evidence="3" type="ORF">MAIC_01270</name>
</gene>
<dbReference type="SUPFAM" id="SSF52266">
    <property type="entry name" value="SGNH hydrolase"/>
    <property type="match status" value="1"/>
</dbReference>
<protein>
    <recommendedName>
        <fullName evidence="2">SGNH hydrolase-type esterase domain-containing protein</fullName>
    </recommendedName>
</protein>
<dbReference type="PANTHER" id="PTHR43784">
    <property type="entry name" value="GDSL-LIKE LIPASE/ACYLHYDROLASE, PUTATIVE (AFU_ORTHOLOGUE AFUA_2G00820)-RELATED"/>
    <property type="match status" value="1"/>
</dbReference>
<keyword evidence="4" id="KW-1185">Reference proteome</keyword>
<evidence type="ECO:0000313" key="4">
    <source>
        <dbReference type="Proteomes" id="UP000467327"/>
    </source>
</evidence>
<keyword evidence="1" id="KW-1133">Transmembrane helix</keyword>
<dbReference type="InterPro" id="IPR013830">
    <property type="entry name" value="SGNH_hydro"/>
</dbReference>
<organism evidence="3 4">
    <name type="scientific">Mycolicibacterium aichiense</name>
    <dbReference type="NCBI Taxonomy" id="1799"/>
    <lineage>
        <taxon>Bacteria</taxon>
        <taxon>Bacillati</taxon>
        <taxon>Actinomycetota</taxon>
        <taxon>Actinomycetes</taxon>
        <taxon>Mycobacteriales</taxon>
        <taxon>Mycobacteriaceae</taxon>
        <taxon>Mycolicibacterium</taxon>
    </lineage>
</organism>
<reference evidence="3 4" key="1">
    <citation type="journal article" date="2019" name="Emerg. Microbes Infect.">
        <title>Comprehensive subspecies identification of 175 nontuberculous mycobacteria species based on 7547 genomic profiles.</title>
        <authorList>
            <person name="Matsumoto Y."/>
            <person name="Kinjo T."/>
            <person name="Motooka D."/>
            <person name="Nabeya D."/>
            <person name="Jung N."/>
            <person name="Uechi K."/>
            <person name="Horii T."/>
            <person name="Iida T."/>
            <person name="Fujita J."/>
            <person name="Nakamura S."/>
        </authorList>
    </citation>
    <scope>NUCLEOTIDE SEQUENCE [LARGE SCALE GENOMIC DNA]</scope>
    <source>
        <strain evidence="3 4">JCM 6376</strain>
    </source>
</reference>
<dbReference type="AlphaFoldDB" id="A0AAD1HI37"/>
<proteinExistence type="predicted"/>
<dbReference type="PANTHER" id="PTHR43784:SF2">
    <property type="entry name" value="GDSL-LIKE LIPASE_ACYLHYDROLASE, PUTATIVE (AFU_ORTHOLOGUE AFUA_2G00820)-RELATED"/>
    <property type="match status" value="1"/>
</dbReference>
<dbReference type="Gene3D" id="3.40.50.1110">
    <property type="entry name" value="SGNH hydrolase"/>
    <property type="match status" value="1"/>
</dbReference>
<evidence type="ECO:0000256" key="1">
    <source>
        <dbReference type="SAM" id="Phobius"/>
    </source>
</evidence>
<evidence type="ECO:0000313" key="3">
    <source>
        <dbReference type="EMBL" id="BBX05324.1"/>
    </source>
</evidence>
<keyword evidence="1" id="KW-0472">Membrane</keyword>